<dbReference type="KEGG" id="ses:SARI_00199"/>
<name>A9MG38_SALAR</name>
<protein>
    <submittedName>
        <fullName evidence="1">Uncharacterized protein</fullName>
    </submittedName>
</protein>
<dbReference type="Proteomes" id="UP000002084">
    <property type="component" value="Chromosome"/>
</dbReference>
<accession>A9MG38</accession>
<dbReference type="HOGENOM" id="CLU_3204939_0_0_6"/>
<evidence type="ECO:0000313" key="2">
    <source>
        <dbReference type="Proteomes" id="UP000002084"/>
    </source>
</evidence>
<keyword evidence="2" id="KW-1185">Reference proteome</keyword>
<dbReference type="EMBL" id="CP000880">
    <property type="protein sequence ID" value="ABX20146.1"/>
    <property type="molecule type" value="Genomic_DNA"/>
</dbReference>
<organism evidence="1 2">
    <name type="scientific">Salmonella arizonae (strain ATCC BAA-731 / CDC346-86 / RSK2980)</name>
    <dbReference type="NCBI Taxonomy" id="41514"/>
    <lineage>
        <taxon>Bacteria</taxon>
        <taxon>Pseudomonadati</taxon>
        <taxon>Pseudomonadota</taxon>
        <taxon>Gammaproteobacteria</taxon>
        <taxon>Enterobacterales</taxon>
        <taxon>Enterobacteriaceae</taxon>
        <taxon>Salmonella</taxon>
    </lineage>
</organism>
<sequence length="45" mass="5360">MISDAIVVIRYMTMNGLELKYKTPDDIHQALYRQKTVCLYQDQPR</sequence>
<dbReference type="AlphaFoldDB" id="A9MG38"/>
<evidence type="ECO:0000313" key="1">
    <source>
        <dbReference type="EMBL" id="ABX20146.1"/>
    </source>
</evidence>
<gene>
    <name evidence="1" type="ordered locus">SARI_00199</name>
</gene>
<proteinExistence type="predicted"/>
<reference evidence="1 2" key="1">
    <citation type="submission" date="2007-11" db="EMBL/GenBank/DDBJ databases">
        <authorList>
            <consortium name="The Salmonella enterica serovar Arizonae Genome Sequencing Project"/>
            <person name="McClelland M."/>
            <person name="Sanderson E.K."/>
            <person name="Porwollik S."/>
            <person name="Spieth J."/>
            <person name="Clifton W.S."/>
            <person name="Fulton R."/>
            <person name="Chunyan W."/>
            <person name="Wollam A."/>
            <person name="Shah N."/>
            <person name="Pepin K."/>
            <person name="Bhonagiri V."/>
            <person name="Nash W."/>
            <person name="Johnson M."/>
            <person name="Thiruvilangam P."/>
            <person name="Wilson R."/>
        </authorList>
    </citation>
    <scope>NUCLEOTIDE SEQUENCE [LARGE SCALE GENOMIC DNA]</scope>
    <source>
        <strain evidence="2">ATCC BAA-731 / CDC346-86 / RSK2980</strain>
    </source>
</reference>